<accession>A0A2G5B5C7</accession>
<dbReference type="AlphaFoldDB" id="A0A2G5B5C7"/>
<organism evidence="1 2">
    <name type="scientific">Coemansia reversa (strain ATCC 12441 / NRRL 1564)</name>
    <dbReference type="NCBI Taxonomy" id="763665"/>
    <lineage>
        <taxon>Eukaryota</taxon>
        <taxon>Fungi</taxon>
        <taxon>Fungi incertae sedis</taxon>
        <taxon>Zoopagomycota</taxon>
        <taxon>Kickxellomycotina</taxon>
        <taxon>Kickxellomycetes</taxon>
        <taxon>Kickxellales</taxon>
        <taxon>Kickxellaceae</taxon>
        <taxon>Coemansia</taxon>
    </lineage>
</organism>
<reference evidence="1 2" key="1">
    <citation type="journal article" date="2015" name="Genome Biol. Evol.">
        <title>Phylogenomic analyses indicate that early fungi evolved digesting cell walls of algal ancestors of land plants.</title>
        <authorList>
            <person name="Chang Y."/>
            <person name="Wang S."/>
            <person name="Sekimoto S."/>
            <person name="Aerts A.L."/>
            <person name="Choi C."/>
            <person name="Clum A."/>
            <person name="LaButti K.M."/>
            <person name="Lindquist E.A."/>
            <person name="Yee Ngan C."/>
            <person name="Ohm R.A."/>
            <person name="Salamov A.A."/>
            <person name="Grigoriev I.V."/>
            <person name="Spatafora J.W."/>
            <person name="Berbee M.L."/>
        </authorList>
    </citation>
    <scope>NUCLEOTIDE SEQUENCE [LARGE SCALE GENOMIC DNA]</scope>
    <source>
        <strain evidence="1 2">NRRL 1564</strain>
    </source>
</reference>
<dbReference type="Proteomes" id="UP000242474">
    <property type="component" value="Unassembled WGS sequence"/>
</dbReference>
<protein>
    <submittedName>
        <fullName evidence="1">Uncharacterized protein</fullName>
    </submittedName>
</protein>
<evidence type="ECO:0000313" key="1">
    <source>
        <dbReference type="EMBL" id="PIA14204.1"/>
    </source>
</evidence>
<evidence type="ECO:0000313" key="2">
    <source>
        <dbReference type="Proteomes" id="UP000242474"/>
    </source>
</evidence>
<keyword evidence="2" id="KW-1185">Reference proteome</keyword>
<dbReference type="EMBL" id="KZ303520">
    <property type="protein sequence ID" value="PIA14204.1"/>
    <property type="molecule type" value="Genomic_DNA"/>
</dbReference>
<sequence>MHIRSGCKQVPRHHKPHSVRHGCGLFVHTRPLRHCSGQQVDVVDCKPAQLLHRKRSAIQCSAKSSVHKPRRRTHLCLHRCRHLQGKWHITQVSPHCA</sequence>
<name>A0A2G5B5C7_COERN</name>
<proteinExistence type="predicted"/>
<gene>
    <name evidence="1" type="ORF">COEREDRAFT_94060</name>
</gene>